<evidence type="ECO:0000313" key="10">
    <source>
        <dbReference type="EMBL" id="CDY66513.1"/>
    </source>
</evidence>
<name>A0A078JFW8_BRANA</name>
<dbReference type="PaxDb" id="3708-A0A078JFW8"/>
<keyword evidence="2 6" id="KW-0678">Repressor</keyword>
<dbReference type="InterPro" id="IPR006458">
    <property type="entry name" value="Ovate_C"/>
</dbReference>
<dbReference type="Proteomes" id="UP001295469">
    <property type="component" value="Chromosome C04"/>
</dbReference>
<dbReference type="OrthoDB" id="689823at2759"/>
<dbReference type="AlphaFoldDB" id="A0A078JFW8"/>
<dbReference type="Gramene" id="CDY66513">
    <property type="protein sequence ID" value="CDY66513"/>
    <property type="gene ID" value="GSBRNA2T00054469001"/>
</dbReference>
<evidence type="ECO:0000313" key="11">
    <source>
        <dbReference type="Proteomes" id="UP000028999"/>
    </source>
</evidence>
<dbReference type="NCBIfam" id="TIGR01568">
    <property type="entry name" value="A_thal_3678"/>
    <property type="match status" value="1"/>
</dbReference>
<reference evidence="10" key="2">
    <citation type="submission" date="2014-06" db="EMBL/GenBank/DDBJ databases">
        <authorList>
            <person name="Genoscope - CEA"/>
        </authorList>
    </citation>
    <scope>NUCLEOTIDE SEQUENCE</scope>
</reference>
<evidence type="ECO:0000313" key="9">
    <source>
        <dbReference type="EMBL" id="CAF1815260.1"/>
    </source>
</evidence>
<dbReference type="Proteomes" id="UP000028999">
    <property type="component" value="Unassembled WGS sequence"/>
</dbReference>
<dbReference type="Pfam" id="PF04844">
    <property type="entry name" value="Ovate"/>
    <property type="match status" value="1"/>
</dbReference>
<keyword evidence="5 6" id="KW-0539">Nucleus</keyword>
<dbReference type="GO" id="GO:0045892">
    <property type="term" value="P:negative regulation of DNA-templated transcription"/>
    <property type="evidence" value="ECO:0007669"/>
    <property type="project" value="UniProtKB-UniRule"/>
</dbReference>
<keyword evidence="4 6" id="KW-0804">Transcription</keyword>
<feature type="domain" description="OVATE" evidence="8">
    <location>
        <begin position="126"/>
        <end position="186"/>
    </location>
</feature>
<evidence type="ECO:0000256" key="2">
    <source>
        <dbReference type="ARBA" id="ARBA00022491"/>
    </source>
</evidence>
<dbReference type="EMBL" id="HG994368">
    <property type="protein sequence ID" value="CAF1815260.1"/>
    <property type="molecule type" value="Genomic_DNA"/>
</dbReference>
<protein>
    <recommendedName>
        <fullName evidence="6">Transcription repressor</fullName>
    </recommendedName>
    <alternativeName>
        <fullName evidence="6">Ovate family protein</fullName>
    </alternativeName>
</protein>
<keyword evidence="11" id="KW-1185">Reference proteome</keyword>
<feature type="region of interest" description="Disordered" evidence="7">
    <location>
        <begin position="101"/>
        <end position="122"/>
    </location>
</feature>
<dbReference type="STRING" id="3708.A0A078JFW8"/>
<comment type="subcellular location">
    <subcellularLocation>
        <location evidence="1 6">Nucleus</location>
    </subcellularLocation>
</comment>
<dbReference type="PROSITE" id="PS51754">
    <property type="entry name" value="OVATE"/>
    <property type="match status" value="1"/>
</dbReference>
<gene>
    <name evidence="10" type="primary">BnaCnng51140D</name>
    <name evidence="9" type="ORF">DARMORV10_C04P12140.1</name>
    <name evidence="10" type="ORF">GSBRNA2T00054469001</name>
</gene>
<evidence type="ECO:0000259" key="8">
    <source>
        <dbReference type="PROSITE" id="PS51754"/>
    </source>
</evidence>
<evidence type="ECO:0000256" key="3">
    <source>
        <dbReference type="ARBA" id="ARBA00023015"/>
    </source>
</evidence>
<evidence type="ECO:0000256" key="6">
    <source>
        <dbReference type="RuleBase" id="RU367028"/>
    </source>
</evidence>
<reference evidence="10 11" key="1">
    <citation type="journal article" date="2014" name="Science">
        <title>Plant genetics. Early allopolyploid evolution in the post-Neolithic Brassica napus oilseed genome.</title>
        <authorList>
            <person name="Chalhoub B."/>
            <person name="Denoeud F."/>
            <person name="Liu S."/>
            <person name="Parkin I.A."/>
            <person name="Tang H."/>
            <person name="Wang X."/>
            <person name="Chiquet J."/>
            <person name="Belcram H."/>
            <person name="Tong C."/>
            <person name="Samans B."/>
            <person name="Correa M."/>
            <person name="Da Silva C."/>
            <person name="Just J."/>
            <person name="Falentin C."/>
            <person name="Koh C.S."/>
            <person name="Le Clainche I."/>
            <person name="Bernard M."/>
            <person name="Bento P."/>
            <person name="Noel B."/>
            <person name="Labadie K."/>
            <person name="Alberti A."/>
            <person name="Charles M."/>
            <person name="Arnaud D."/>
            <person name="Guo H."/>
            <person name="Daviaud C."/>
            <person name="Alamery S."/>
            <person name="Jabbari K."/>
            <person name="Zhao M."/>
            <person name="Edger P.P."/>
            <person name="Chelaifa H."/>
            <person name="Tack D."/>
            <person name="Lassalle G."/>
            <person name="Mestiri I."/>
            <person name="Schnel N."/>
            <person name="Le Paslier M.C."/>
            <person name="Fan G."/>
            <person name="Renault V."/>
            <person name="Bayer P.E."/>
            <person name="Golicz A.A."/>
            <person name="Manoli S."/>
            <person name="Lee T.H."/>
            <person name="Thi V.H."/>
            <person name="Chalabi S."/>
            <person name="Hu Q."/>
            <person name="Fan C."/>
            <person name="Tollenaere R."/>
            <person name="Lu Y."/>
            <person name="Battail C."/>
            <person name="Shen J."/>
            <person name="Sidebottom C.H."/>
            <person name="Wang X."/>
            <person name="Canaguier A."/>
            <person name="Chauveau A."/>
            <person name="Berard A."/>
            <person name="Deniot G."/>
            <person name="Guan M."/>
            <person name="Liu Z."/>
            <person name="Sun F."/>
            <person name="Lim Y.P."/>
            <person name="Lyons E."/>
            <person name="Town C.D."/>
            <person name="Bancroft I."/>
            <person name="Wang X."/>
            <person name="Meng J."/>
            <person name="Ma J."/>
            <person name="Pires J.C."/>
            <person name="King G.J."/>
            <person name="Brunel D."/>
            <person name="Delourme R."/>
            <person name="Renard M."/>
            <person name="Aury J.M."/>
            <person name="Adams K.L."/>
            <person name="Batley J."/>
            <person name="Snowdon R.J."/>
            <person name="Tost J."/>
            <person name="Edwards D."/>
            <person name="Zhou Y."/>
            <person name="Hua W."/>
            <person name="Sharpe A.G."/>
            <person name="Paterson A.H."/>
            <person name="Guan C."/>
            <person name="Wincker P."/>
        </authorList>
    </citation>
    <scope>NUCLEOTIDE SEQUENCE [LARGE SCALE GENOMIC DNA]</scope>
    <source>
        <strain evidence="11">cv. Darmor-bzh</strain>
    </source>
</reference>
<reference evidence="9" key="3">
    <citation type="submission" date="2021-01" db="EMBL/GenBank/DDBJ databases">
        <authorList>
            <consortium name="Genoscope - CEA"/>
            <person name="William W."/>
        </authorList>
    </citation>
    <scope>NUCLEOTIDE SEQUENCE</scope>
</reference>
<dbReference type="PANTHER" id="PTHR33057">
    <property type="entry name" value="TRANSCRIPTION REPRESSOR OFP7-RELATED"/>
    <property type="match status" value="1"/>
</dbReference>
<sequence>MKIPFVNKNHSSFSCSSNSNSVSSSTNSTSWAWPSCHQNPKTISFRATITFTNPIHEQEDDEVDQPEIKESIESVIKGLRSSERLIFEIKGESNSILEEATTRRVQEEEEEKEEEAEEEEEGFLLLSLESSDPYSDFKRSMEEMVEAHSLHHDWRSLEQLLVQFLKVNAKTSHRYIFAAFVDLLLNLTLHTNEPISNNIAKDEMDGVSESRAAAGEASTSYCTSIGLGESPLSPLSFYTSCSSSSSSDETSSTSVRFLPLSSLLEMDEKTKDILV</sequence>
<dbReference type="OMA" id="SHGVNDW"/>
<dbReference type="KEGG" id="bna:106396963"/>
<feature type="compositionally biased region" description="Acidic residues" evidence="7">
    <location>
        <begin position="107"/>
        <end position="122"/>
    </location>
</feature>
<evidence type="ECO:0000256" key="1">
    <source>
        <dbReference type="ARBA" id="ARBA00004123"/>
    </source>
</evidence>
<dbReference type="GO" id="GO:0005634">
    <property type="term" value="C:nucleus"/>
    <property type="evidence" value="ECO:0007669"/>
    <property type="project" value="UniProtKB-SubCell"/>
</dbReference>
<dbReference type="PANTHER" id="PTHR33057:SF150">
    <property type="entry name" value="TRANSCRIPTION REPRESSOR"/>
    <property type="match status" value="1"/>
</dbReference>
<feature type="compositionally biased region" description="Low complexity" evidence="7">
    <location>
        <begin position="7"/>
        <end position="30"/>
    </location>
</feature>
<accession>A0A078JFW8</accession>
<feature type="region of interest" description="Disordered" evidence="7">
    <location>
        <begin position="1"/>
        <end position="33"/>
    </location>
</feature>
<evidence type="ECO:0000256" key="7">
    <source>
        <dbReference type="SAM" id="MobiDB-lite"/>
    </source>
</evidence>
<keyword evidence="3 6" id="KW-0805">Transcription regulation</keyword>
<comment type="function">
    <text evidence="6">Transcriptional repressor that regulates multiple aspects of plant growth and development.</text>
</comment>
<dbReference type="EMBL" id="LK035303">
    <property type="protein sequence ID" value="CDY66513.1"/>
    <property type="molecule type" value="Genomic_DNA"/>
</dbReference>
<dbReference type="InterPro" id="IPR038933">
    <property type="entry name" value="Ovate"/>
</dbReference>
<organism evidence="10 11">
    <name type="scientific">Brassica napus</name>
    <name type="common">Rape</name>
    <dbReference type="NCBI Taxonomy" id="3708"/>
    <lineage>
        <taxon>Eukaryota</taxon>
        <taxon>Viridiplantae</taxon>
        <taxon>Streptophyta</taxon>
        <taxon>Embryophyta</taxon>
        <taxon>Tracheophyta</taxon>
        <taxon>Spermatophyta</taxon>
        <taxon>Magnoliopsida</taxon>
        <taxon>eudicotyledons</taxon>
        <taxon>Gunneridae</taxon>
        <taxon>Pentapetalae</taxon>
        <taxon>rosids</taxon>
        <taxon>malvids</taxon>
        <taxon>Brassicales</taxon>
        <taxon>Brassicaceae</taxon>
        <taxon>Brassiceae</taxon>
        <taxon>Brassica</taxon>
    </lineage>
</organism>
<evidence type="ECO:0000256" key="4">
    <source>
        <dbReference type="ARBA" id="ARBA00023163"/>
    </source>
</evidence>
<evidence type="ECO:0000256" key="5">
    <source>
        <dbReference type="ARBA" id="ARBA00023242"/>
    </source>
</evidence>
<proteinExistence type="predicted"/>